<feature type="compositionally biased region" description="Polar residues" evidence="7">
    <location>
        <begin position="1"/>
        <end position="13"/>
    </location>
</feature>
<feature type="compositionally biased region" description="Basic and acidic residues" evidence="7">
    <location>
        <begin position="64"/>
        <end position="86"/>
    </location>
</feature>
<dbReference type="PANTHER" id="PTHR45799">
    <property type="entry name" value="RETICULON-LIKE PROTEIN"/>
    <property type="match status" value="1"/>
</dbReference>
<organism evidence="9 10">
    <name type="scientific">Desmophyllum pertusum</name>
    <dbReference type="NCBI Taxonomy" id="174260"/>
    <lineage>
        <taxon>Eukaryota</taxon>
        <taxon>Metazoa</taxon>
        <taxon>Cnidaria</taxon>
        <taxon>Anthozoa</taxon>
        <taxon>Hexacorallia</taxon>
        <taxon>Scleractinia</taxon>
        <taxon>Caryophylliina</taxon>
        <taxon>Caryophylliidae</taxon>
        <taxon>Desmophyllum</taxon>
    </lineage>
</organism>
<keyword evidence="4 6" id="KW-1133">Transmembrane helix</keyword>
<dbReference type="Proteomes" id="UP001163046">
    <property type="component" value="Unassembled WGS sequence"/>
</dbReference>
<feature type="transmembrane region" description="Helical" evidence="6">
    <location>
        <begin position="112"/>
        <end position="131"/>
    </location>
</feature>
<dbReference type="InterPro" id="IPR003388">
    <property type="entry name" value="Reticulon"/>
</dbReference>
<dbReference type="Gene3D" id="1.20.5.2480">
    <property type="match status" value="1"/>
</dbReference>
<feature type="compositionally biased region" description="Acidic residues" evidence="7">
    <location>
        <begin position="42"/>
        <end position="59"/>
    </location>
</feature>
<sequence length="288" mass="32488">MSESNLPESQTNDLLDFAEDEDVSSTTTPGAGFEDPTKDVEEPTPESEYVPDEKEETPAVEDLPTEKTESEEKSEETAPKEFTSRPARWMKEHGVDQKVIDLIYWRCLKKTGIVFATGLVLLFSLTMYTFLSVVTFFSMALLTVSLLYRVGMTVMGAIQKTGTDNPFKTILERDVDIPKEKAVEFVEASIDSINSRTKELRRLFLVEDIVDSIKFGLLLWVLSYVGAWFSALTLVIIGFIVLFSVPRLYEDHQDKVDEYVSMARTQIGSIIEQAKSKLPAKLQKQKSS</sequence>
<dbReference type="Pfam" id="PF02453">
    <property type="entry name" value="Reticulon"/>
    <property type="match status" value="1"/>
</dbReference>
<evidence type="ECO:0000259" key="8">
    <source>
        <dbReference type="PROSITE" id="PS50845"/>
    </source>
</evidence>
<evidence type="ECO:0000256" key="1">
    <source>
        <dbReference type="ARBA" id="ARBA00004477"/>
    </source>
</evidence>
<dbReference type="GO" id="GO:0005789">
    <property type="term" value="C:endoplasmic reticulum membrane"/>
    <property type="evidence" value="ECO:0007669"/>
    <property type="project" value="UniProtKB-SubCell"/>
</dbReference>
<evidence type="ECO:0000256" key="5">
    <source>
        <dbReference type="ARBA" id="ARBA00023136"/>
    </source>
</evidence>
<dbReference type="InterPro" id="IPR046964">
    <property type="entry name" value="RTN1-4"/>
</dbReference>
<gene>
    <name evidence="9" type="primary">RTN1</name>
    <name evidence="9" type="ORF">OS493_020282</name>
</gene>
<dbReference type="GO" id="GO:0030424">
    <property type="term" value="C:axon"/>
    <property type="evidence" value="ECO:0007669"/>
    <property type="project" value="TreeGrafter"/>
</dbReference>
<evidence type="ECO:0000313" key="10">
    <source>
        <dbReference type="Proteomes" id="UP001163046"/>
    </source>
</evidence>
<evidence type="ECO:0000256" key="2">
    <source>
        <dbReference type="ARBA" id="ARBA00022692"/>
    </source>
</evidence>
<feature type="region of interest" description="Disordered" evidence="7">
    <location>
        <begin position="1"/>
        <end position="86"/>
    </location>
</feature>
<feature type="transmembrane region" description="Helical" evidence="6">
    <location>
        <begin position="137"/>
        <end position="158"/>
    </location>
</feature>
<dbReference type="PROSITE" id="PS50845">
    <property type="entry name" value="RETICULON"/>
    <property type="match status" value="1"/>
</dbReference>
<evidence type="ECO:0000313" key="9">
    <source>
        <dbReference type="EMBL" id="KAJ7384699.1"/>
    </source>
</evidence>
<feature type="transmembrane region" description="Helical" evidence="6">
    <location>
        <begin position="227"/>
        <end position="245"/>
    </location>
</feature>
<evidence type="ECO:0000256" key="6">
    <source>
        <dbReference type="RuleBase" id="RU363132"/>
    </source>
</evidence>
<evidence type="ECO:0000256" key="7">
    <source>
        <dbReference type="SAM" id="MobiDB-lite"/>
    </source>
</evidence>
<accession>A0A9W9ZRJ6</accession>
<name>A0A9W9ZRJ6_9CNID</name>
<reference evidence="9" key="1">
    <citation type="submission" date="2023-01" db="EMBL/GenBank/DDBJ databases">
        <title>Genome assembly of the deep-sea coral Lophelia pertusa.</title>
        <authorList>
            <person name="Herrera S."/>
            <person name="Cordes E."/>
        </authorList>
    </citation>
    <scope>NUCLEOTIDE SEQUENCE</scope>
    <source>
        <strain evidence="9">USNM1676648</strain>
        <tissue evidence="9">Polyp</tissue>
    </source>
</reference>
<proteinExistence type="predicted"/>
<evidence type="ECO:0000256" key="3">
    <source>
        <dbReference type="ARBA" id="ARBA00022824"/>
    </source>
</evidence>
<protein>
    <recommendedName>
        <fullName evidence="6">Reticulon-like protein</fullName>
    </recommendedName>
</protein>
<keyword evidence="10" id="KW-1185">Reference proteome</keyword>
<keyword evidence="2 6" id="KW-0812">Transmembrane</keyword>
<comment type="subcellular location">
    <subcellularLocation>
        <location evidence="1 6">Endoplasmic reticulum membrane</location>
        <topology evidence="1 6">Multi-pass membrane protein</topology>
    </subcellularLocation>
</comment>
<feature type="domain" description="Reticulon" evidence="8">
    <location>
        <begin position="99"/>
        <end position="288"/>
    </location>
</feature>
<comment type="caution">
    <text evidence="9">The sequence shown here is derived from an EMBL/GenBank/DDBJ whole genome shotgun (WGS) entry which is preliminary data.</text>
</comment>
<keyword evidence="5 6" id="KW-0472">Membrane</keyword>
<keyword evidence="3 6" id="KW-0256">Endoplasmic reticulum</keyword>
<dbReference type="EMBL" id="MU825885">
    <property type="protein sequence ID" value="KAJ7384699.1"/>
    <property type="molecule type" value="Genomic_DNA"/>
</dbReference>
<dbReference type="AlphaFoldDB" id="A0A9W9ZRJ6"/>
<dbReference type="OrthoDB" id="567788at2759"/>
<evidence type="ECO:0000256" key="4">
    <source>
        <dbReference type="ARBA" id="ARBA00022989"/>
    </source>
</evidence>
<dbReference type="PANTHER" id="PTHR45799:SF2">
    <property type="entry name" value="RETICULON-LIKE PROTEIN"/>
    <property type="match status" value="1"/>
</dbReference>